<dbReference type="Gene3D" id="3.90.650.10">
    <property type="entry name" value="PurM-like C-terminal domain"/>
    <property type="match status" value="1"/>
</dbReference>
<comment type="function">
    <text evidence="1">Catalyzes the ATP-dependent phosphorylation of thiamine-monophosphate (TMP) to form thiamine-pyrophosphate (TPP), the active form of vitamin B1.</text>
</comment>
<feature type="binding site" evidence="1">
    <location>
        <position position="232"/>
    </location>
    <ligand>
        <name>Mg(2+)</name>
        <dbReference type="ChEBI" id="CHEBI:18420"/>
        <label>5</label>
    </ligand>
</feature>
<dbReference type="PANTHER" id="PTHR30270">
    <property type="entry name" value="THIAMINE-MONOPHOSPHATE KINASE"/>
    <property type="match status" value="1"/>
</dbReference>
<dbReference type="GO" id="GO:0000287">
    <property type="term" value="F:magnesium ion binding"/>
    <property type="evidence" value="ECO:0007669"/>
    <property type="project" value="UniProtKB-UniRule"/>
</dbReference>
<feature type="binding site" evidence="1">
    <location>
        <position position="229"/>
    </location>
    <ligand>
        <name>Mg(2+)</name>
        <dbReference type="ChEBI" id="CHEBI:18420"/>
        <label>3</label>
    </ligand>
</feature>
<feature type="binding site" evidence="1">
    <location>
        <position position="71"/>
    </location>
    <ligand>
        <name>substrate</name>
    </ligand>
</feature>
<comment type="similarity">
    <text evidence="1">Belongs to the thiamine-monophosphate kinase family.</text>
</comment>
<dbReference type="InterPro" id="IPR036676">
    <property type="entry name" value="PurM-like_C_sf"/>
</dbReference>
<evidence type="ECO:0000256" key="1">
    <source>
        <dbReference type="HAMAP-Rule" id="MF_02128"/>
    </source>
</evidence>
<feature type="binding site" evidence="1">
    <location>
        <position position="64"/>
    </location>
    <ligand>
        <name>Mg(2+)</name>
        <dbReference type="ChEBI" id="CHEBI:18420"/>
        <label>1</label>
    </ligand>
</feature>
<feature type="binding site" evidence="1">
    <location>
        <position position="93"/>
    </location>
    <ligand>
        <name>Mg(2+)</name>
        <dbReference type="ChEBI" id="CHEBI:18420"/>
        <label>2</label>
    </ligand>
</feature>
<dbReference type="AlphaFoldDB" id="A0A921F482"/>
<feature type="binding site" evidence="1">
    <location>
        <position position="93"/>
    </location>
    <ligand>
        <name>Mg(2+)</name>
        <dbReference type="ChEBI" id="CHEBI:18420"/>
        <label>3</label>
    </ligand>
</feature>
<keyword evidence="1" id="KW-0479">Metal-binding</keyword>
<dbReference type="CDD" id="cd02194">
    <property type="entry name" value="ThiL"/>
    <property type="match status" value="1"/>
</dbReference>
<dbReference type="PANTHER" id="PTHR30270:SF0">
    <property type="entry name" value="THIAMINE-MONOPHOSPHATE KINASE"/>
    <property type="match status" value="1"/>
</dbReference>
<feature type="binding site" evidence="1">
    <location>
        <position position="49"/>
    </location>
    <ligand>
        <name>Mg(2+)</name>
        <dbReference type="ChEBI" id="CHEBI:18420"/>
        <label>4</label>
    </ligand>
</feature>
<feature type="binding site" evidence="1">
    <location>
        <position position="231"/>
    </location>
    <ligand>
        <name>ATP</name>
        <dbReference type="ChEBI" id="CHEBI:30616"/>
    </ligand>
</feature>
<comment type="catalytic activity">
    <reaction evidence="1">
        <text>thiamine phosphate + ATP = thiamine diphosphate + ADP</text>
        <dbReference type="Rhea" id="RHEA:15913"/>
        <dbReference type="ChEBI" id="CHEBI:30616"/>
        <dbReference type="ChEBI" id="CHEBI:37575"/>
        <dbReference type="ChEBI" id="CHEBI:58937"/>
        <dbReference type="ChEBI" id="CHEBI:456216"/>
        <dbReference type="EC" id="2.7.4.16"/>
    </reaction>
</comment>
<dbReference type="HAMAP" id="MF_02128">
    <property type="entry name" value="TMP_kinase"/>
    <property type="match status" value="1"/>
</dbReference>
<protein>
    <recommendedName>
        <fullName evidence="1">Thiamine-monophosphate kinase</fullName>
        <shortName evidence="1">TMP kinase</shortName>
        <shortName evidence="1">Thiamine-phosphate kinase</shortName>
        <ecNumber evidence="1">2.7.4.16</ecNumber>
    </recommendedName>
</protein>
<feature type="binding site" evidence="1">
    <location>
        <begin position="140"/>
        <end position="141"/>
    </location>
    <ligand>
        <name>ATP</name>
        <dbReference type="ChEBI" id="CHEBI:30616"/>
    </ligand>
</feature>
<dbReference type="GO" id="GO:0005524">
    <property type="term" value="F:ATP binding"/>
    <property type="evidence" value="ECO:0007669"/>
    <property type="project" value="UniProtKB-UniRule"/>
</dbReference>
<feature type="binding site" evidence="1">
    <location>
        <position position="63"/>
    </location>
    <ligand>
        <name>Mg(2+)</name>
        <dbReference type="ChEBI" id="CHEBI:18420"/>
        <label>1</label>
    </ligand>
</feature>
<organism evidence="4 5">
    <name type="scientific">Dietzia timorensis</name>
    <dbReference type="NCBI Taxonomy" id="499555"/>
    <lineage>
        <taxon>Bacteria</taxon>
        <taxon>Bacillati</taxon>
        <taxon>Actinomycetota</taxon>
        <taxon>Actinomycetes</taxon>
        <taxon>Mycobacteriales</taxon>
        <taxon>Dietziaceae</taxon>
        <taxon>Dietzia</taxon>
    </lineage>
</organism>
<dbReference type="InterPro" id="IPR036921">
    <property type="entry name" value="PurM-like_N_sf"/>
</dbReference>
<dbReference type="InterPro" id="IPR006283">
    <property type="entry name" value="ThiL-like"/>
</dbReference>
<dbReference type="PIRSF" id="PIRSF005303">
    <property type="entry name" value="Thiam_monoph_kin"/>
    <property type="match status" value="1"/>
</dbReference>
<evidence type="ECO:0000313" key="5">
    <source>
        <dbReference type="Proteomes" id="UP000776650"/>
    </source>
</evidence>
<dbReference type="Gene3D" id="3.30.1330.10">
    <property type="entry name" value="PurM-like, N-terminal domain"/>
    <property type="match status" value="1"/>
</dbReference>
<keyword evidence="1" id="KW-0460">Magnesium</keyword>
<feature type="binding site" evidence="1">
    <location>
        <position position="141"/>
    </location>
    <ligand>
        <name>Mg(2+)</name>
        <dbReference type="ChEBI" id="CHEBI:18420"/>
        <label>1</label>
    </ligand>
</feature>
<feature type="binding site" evidence="1">
    <location>
        <position position="62"/>
    </location>
    <ligand>
        <name>Mg(2+)</name>
        <dbReference type="ChEBI" id="CHEBI:18420"/>
        <label>4</label>
    </ligand>
</feature>
<dbReference type="SUPFAM" id="SSF55326">
    <property type="entry name" value="PurM N-terminal domain-like"/>
    <property type="match status" value="1"/>
</dbReference>
<dbReference type="Proteomes" id="UP000776650">
    <property type="component" value="Unassembled WGS sequence"/>
</dbReference>
<feature type="binding site" evidence="1">
    <location>
        <position position="49"/>
    </location>
    <ligand>
        <name>Mg(2+)</name>
        <dbReference type="ChEBI" id="CHEBI:18420"/>
        <label>3</label>
    </ligand>
</feature>
<dbReference type="EMBL" id="DYXM01000145">
    <property type="protein sequence ID" value="HJE90907.1"/>
    <property type="molecule type" value="Genomic_DNA"/>
</dbReference>
<evidence type="ECO:0000259" key="3">
    <source>
        <dbReference type="Pfam" id="PF00586"/>
    </source>
</evidence>
<keyword evidence="1 4" id="KW-0418">Kinase</keyword>
<reference evidence="4" key="2">
    <citation type="submission" date="2021-09" db="EMBL/GenBank/DDBJ databases">
        <authorList>
            <person name="Gilroy R."/>
        </authorList>
    </citation>
    <scope>NUCLEOTIDE SEQUENCE</scope>
    <source>
        <strain evidence="4">ChiGjej1B1-18357</strain>
    </source>
</reference>
<keyword evidence="1" id="KW-0784">Thiamine biosynthesis</keyword>
<dbReference type="InterPro" id="IPR016188">
    <property type="entry name" value="PurM-like_N"/>
</dbReference>
<keyword evidence="1" id="KW-0808">Transferase</keyword>
<dbReference type="GO" id="GO:0009229">
    <property type="term" value="P:thiamine diphosphate biosynthetic process"/>
    <property type="evidence" value="ECO:0007669"/>
    <property type="project" value="UniProtKB-UniRule"/>
</dbReference>
<comment type="caution">
    <text evidence="4">The sequence shown here is derived from an EMBL/GenBank/DDBJ whole genome shotgun (WGS) entry which is preliminary data.</text>
</comment>
<dbReference type="EC" id="2.7.4.16" evidence="1"/>
<comment type="pathway">
    <text evidence="1">Cofactor biosynthesis; thiamine diphosphate biosynthesis; thiamine diphosphate from thiamine phosphate: step 1/1.</text>
</comment>
<evidence type="ECO:0000256" key="2">
    <source>
        <dbReference type="SAM" id="MobiDB-lite"/>
    </source>
</evidence>
<proteinExistence type="inferred from homology"/>
<feature type="binding site" evidence="1">
    <location>
        <position position="286"/>
    </location>
    <ligand>
        <name>substrate</name>
    </ligand>
</feature>
<feature type="binding site" evidence="1">
    <location>
        <position position="334"/>
    </location>
    <ligand>
        <name>substrate</name>
    </ligand>
</feature>
<dbReference type="GO" id="GO:0009228">
    <property type="term" value="P:thiamine biosynthetic process"/>
    <property type="evidence" value="ECO:0007669"/>
    <property type="project" value="UniProtKB-KW"/>
</dbReference>
<dbReference type="GO" id="GO:0009030">
    <property type="term" value="F:thiamine-phosphate kinase activity"/>
    <property type="evidence" value="ECO:0007669"/>
    <property type="project" value="UniProtKB-UniRule"/>
</dbReference>
<accession>A0A921F482</accession>
<dbReference type="Pfam" id="PF00586">
    <property type="entry name" value="AIRS"/>
    <property type="match status" value="1"/>
</dbReference>
<name>A0A921F482_9ACTN</name>
<dbReference type="RefSeq" id="WP_303912387.1">
    <property type="nucleotide sequence ID" value="NZ_DYXM01000145.1"/>
</dbReference>
<dbReference type="SUPFAM" id="SSF56042">
    <property type="entry name" value="PurM C-terminal domain-like"/>
    <property type="match status" value="1"/>
</dbReference>
<sequence length="342" mass="34915">MTDPCDRSPARETVAASTEAEIIEIFTAAASRASAGHPPTTLVVGNGDDAAVFAASTDVVASTDMIVEGTHFRREWSTPAEIGARAVAQAASDISAMGAHVRYIVIALSLTRDMMLADVECLATGAAMEARRAGAQIIGGDITTGPCLVLAPMALGDFEEEGAAAVRLSGARPGDVLALSGLPGRSAAGLELISAGYADGIAQDLFRAPRPEYTLGSAARRAGASALTDVTDGLLLDLSGLCRASGVIAYLDTSTFVDDKVLRDAAATLGKDHGSAVAEWHLTGGEDHGLLASFPAGTEIPTGFTACGVIGEPTQEHGAGSVLVDGEPRRISGWDSARGRQT</sequence>
<feature type="domain" description="PurM-like N-terminal" evidence="3">
    <location>
        <begin position="47"/>
        <end position="146"/>
    </location>
</feature>
<keyword evidence="1" id="KW-0547">Nucleotide-binding</keyword>
<reference evidence="4" key="1">
    <citation type="journal article" date="2021" name="PeerJ">
        <title>Extensive microbial diversity within the chicken gut microbiome revealed by metagenomics and culture.</title>
        <authorList>
            <person name="Gilroy R."/>
            <person name="Ravi A."/>
            <person name="Getino M."/>
            <person name="Pursley I."/>
            <person name="Horton D.L."/>
            <person name="Alikhan N.F."/>
            <person name="Baker D."/>
            <person name="Gharbi K."/>
            <person name="Hall N."/>
            <person name="Watson M."/>
            <person name="Adriaenssens E.M."/>
            <person name="Foster-Nyarko E."/>
            <person name="Jarju S."/>
            <person name="Secka A."/>
            <person name="Antonio M."/>
            <person name="Oren A."/>
            <person name="Chaudhuri R.R."/>
            <person name="La Ragione R."/>
            <person name="Hildebrand F."/>
            <person name="Pallen M.J."/>
        </authorList>
    </citation>
    <scope>NUCLEOTIDE SEQUENCE</scope>
    <source>
        <strain evidence="4">ChiGjej1B1-18357</strain>
    </source>
</reference>
<feature type="binding site" evidence="1">
    <location>
        <position position="64"/>
    </location>
    <ligand>
        <name>Mg(2+)</name>
        <dbReference type="ChEBI" id="CHEBI:18420"/>
        <label>2</label>
    </ligand>
</feature>
<gene>
    <name evidence="1" type="primary">thiL</name>
    <name evidence="4" type="ORF">K8V11_07855</name>
</gene>
<evidence type="ECO:0000313" key="4">
    <source>
        <dbReference type="EMBL" id="HJE90907.1"/>
    </source>
</evidence>
<comment type="caution">
    <text evidence="1">Lacks conserved residue(s) required for the propagation of feature annotation.</text>
</comment>
<feature type="region of interest" description="Disordered" evidence="2">
    <location>
        <begin position="318"/>
        <end position="342"/>
    </location>
</feature>
<keyword evidence="1" id="KW-0067">ATP-binding</keyword>
<comment type="miscellaneous">
    <text evidence="1">Reaction mechanism of ThiL seems to utilize a direct, inline transfer of the gamma-phosphate of ATP to TMP rather than a phosphorylated enzyme intermediate.</text>
</comment>
<feature type="binding site" evidence="1">
    <location>
        <position position="93"/>
    </location>
    <ligand>
        <name>Mg(2+)</name>
        <dbReference type="ChEBI" id="CHEBI:18420"/>
        <label>4</label>
    </ligand>
</feature>